<keyword evidence="2" id="KW-1185">Reference proteome</keyword>
<accession>A0ABT1V963</accession>
<gene>
    <name evidence="1" type="ORF">NP777_37260</name>
</gene>
<evidence type="ECO:0008006" key="3">
    <source>
        <dbReference type="Google" id="ProtNLM"/>
    </source>
</evidence>
<sequence length="50" mass="5513">MTDLEVGQATWVPAGIPHRCSALAHQDLFVDAGFPEHLVTTQLVADIERR</sequence>
<organism evidence="1 2">
    <name type="scientific">Streptomyces rugosispiralis</name>
    <dbReference type="NCBI Taxonomy" id="2967341"/>
    <lineage>
        <taxon>Bacteria</taxon>
        <taxon>Bacillati</taxon>
        <taxon>Actinomycetota</taxon>
        <taxon>Actinomycetes</taxon>
        <taxon>Kitasatosporales</taxon>
        <taxon>Streptomycetaceae</taxon>
        <taxon>Streptomyces</taxon>
    </lineage>
</organism>
<proteinExistence type="predicted"/>
<dbReference type="EMBL" id="JANIAA010000039">
    <property type="protein sequence ID" value="MCQ8193807.1"/>
    <property type="molecule type" value="Genomic_DNA"/>
</dbReference>
<evidence type="ECO:0000313" key="1">
    <source>
        <dbReference type="EMBL" id="MCQ8193807.1"/>
    </source>
</evidence>
<protein>
    <recommendedName>
        <fullName evidence="3">Cupin domain-containing protein</fullName>
    </recommendedName>
</protein>
<dbReference type="Proteomes" id="UP001204746">
    <property type="component" value="Unassembled WGS sequence"/>
</dbReference>
<name>A0ABT1V963_9ACTN</name>
<evidence type="ECO:0000313" key="2">
    <source>
        <dbReference type="Proteomes" id="UP001204746"/>
    </source>
</evidence>
<comment type="caution">
    <text evidence="1">The sequence shown here is derived from an EMBL/GenBank/DDBJ whole genome shotgun (WGS) entry which is preliminary data.</text>
</comment>
<dbReference type="RefSeq" id="WP_256654611.1">
    <property type="nucleotide sequence ID" value="NZ_JANIAA010000039.1"/>
</dbReference>
<reference evidence="1 2" key="1">
    <citation type="submission" date="2022-07" db="EMBL/GenBank/DDBJ databases">
        <authorList>
            <person name="Phongsopitanun W."/>
            <person name="Tanasupawat S."/>
        </authorList>
    </citation>
    <scope>NUCLEOTIDE SEQUENCE [LARGE SCALE GENOMIC DNA]</scope>
    <source>
        <strain evidence="1 2">RCU-064</strain>
    </source>
</reference>